<evidence type="ECO:0000313" key="3">
    <source>
        <dbReference type="Proteomes" id="UP000319817"/>
    </source>
</evidence>
<name>A0A517NQ38_9BACT</name>
<feature type="domain" description="DUF374" evidence="1">
    <location>
        <begin position="58"/>
        <end position="124"/>
    </location>
</feature>
<dbReference type="EMBL" id="CP036526">
    <property type="protein sequence ID" value="QDT09235.1"/>
    <property type="molecule type" value="Genomic_DNA"/>
</dbReference>
<keyword evidence="3" id="KW-1185">Reference proteome</keyword>
<evidence type="ECO:0000259" key="1">
    <source>
        <dbReference type="Pfam" id="PF04028"/>
    </source>
</evidence>
<dbReference type="OrthoDB" id="9810508at2"/>
<protein>
    <recommendedName>
        <fullName evidence="1">DUF374 domain-containing protein</fullName>
    </recommendedName>
</protein>
<dbReference type="RefSeq" id="WP_145416791.1">
    <property type="nucleotide sequence ID" value="NZ_CP036526.1"/>
</dbReference>
<proteinExistence type="predicted"/>
<dbReference type="InterPro" id="IPR007172">
    <property type="entry name" value="DUF374"/>
</dbReference>
<evidence type="ECO:0000313" key="2">
    <source>
        <dbReference type="EMBL" id="QDT09235.1"/>
    </source>
</evidence>
<dbReference type="Pfam" id="PF04028">
    <property type="entry name" value="DUF374"/>
    <property type="match status" value="1"/>
</dbReference>
<organism evidence="2 3">
    <name type="scientific">Stieleria marina</name>
    <dbReference type="NCBI Taxonomy" id="1930275"/>
    <lineage>
        <taxon>Bacteria</taxon>
        <taxon>Pseudomonadati</taxon>
        <taxon>Planctomycetota</taxon>
        <taxon>Planctomycetia</taxon>
        <taxon>Pirellulales</taxon>
        <taxon>Pirellulaceae</taxon>
        <taxon>Stieleria</taxon>
    </lineage>
</organism>
<gene>
    <name evidence="2" type="ORF">K239x_11800</name>
</gene>
<dbReference type="AlphaFoldDB" id="A0A517NQ38"/>
<accession>A0A517NQ38</accession>
<sequence>MMKRLLPYFVAGYSLLVRWTCRVRVHNDPRQTMTQAGVPHVFAALHAHQVAAMVSADPGTGAMVSRSADGQIIVPALRANGHVPVRGSGGRAEKGGATALKALVEYLGVGTPVILAVDGPRGPRGTVHKGIGVLARKSGAGVLPVLVITNRRIILSKAWDRLQIPLPFGTIDAFFVEPMFQRKGEKLDGFAKRIETQLEKLEQQHDPQEATKVRREIALVKTPSRRAA</sequence>
<dbReference type="Proteomes" id="UP000319817">
    <property type="component" value="Chromosome"/>
</dbReference>
<reference evidence="2 3" key="1">
    <citation type="submission" date="2019-02" db="EMBL/GenBank/DDBJ databases">
        <title>Deep-cultivation of Planctomycetes and their phenomic and genomic characterization uncovers novel biology.</title>
        <authorList>
            <person name="Wiegand S."/>
            <person name="Jogler M."/>
            <person name="Boedeker C."/>
            <person name="Pinto D."/>
            <person name="Vollmers J."/>
            <person name="Rivas-Marin E."/>
            <person name="Kohn T."/>
            <person name="Peeters S.H."/>
            <person name="Heuer A."/>
            <person name="Rast P."/>
            <person name="Oberbeckmann S."/>
            <person name="Bunk B."/>
            <person name="Jeske O."/>
            <person name="Meyerdierks A."/>
            <person name="Storesund J.E."/>
            <person name="Kallscheuer N."/>
            <person name="Luecker S."/>
            <person name="Lage O.M."/>
            <person name="Pohl T."/>
            <person name="Merkel B.J."/>
            <person name="Hornburger P."/>
            <person name="Mueller R.-W."/>
            <person name="Bruemmer F."/>
            <person name="Labrenz M."/>
            <person name="Spormann A.M."/>
            <person name="Op den Camp H."/>
            <person name="Overmann J."/>
            <person name="Amann R."/>
            <person name="Jetten M.S.M."/>
            <person name="Mascher T."/>
            <person name="Medema M.H."/>
            <person name="Devos D.P."/>
            <person name="Kaster A.-K."/>
            <person name="Ovreas L."/>
            <person name="Rohde M."/>
            <person name="Galperin M.Y."/>
            <person name="Jogler C."/>
        </authorList>
    </citation>
    <scope>NUCLEOTIDE SEQUENCE [LARGE SCALE GENOMIC DNA]</scope>
    <source>
        <strain evidence="2 3">K23_9</strain>
    </source>
</reference>